<proteinExistence type="predicted"/>
<dbReference type="SUPFAM" id="SSF144232">
    <property type="entry name" value="HIT/MYND zinc finger-like"/>
    <property type="match status" value="1"/>
</dbReference>
<accession>A0A9N8HE43</accession>
<feature type="domain" description="MYND-type" evidence="5">
    <location>
        <begin position="457"/>
        <end position="499"/>
    </location>
</feature>
<evidence type="ECO:0000256" key="2">
    <source>
        <dbReference type="ARBA" id="ARBA00022771"/>
    </source>
</evidence>
<dbReference type="InterPro" id="IPR002893">
    <property type="entry name" value="Znf_MYND"/>
</dbReference>
<dbReference type="AlphaFoldDB" id="A0A9N8HE43"/>
<reference evidence="6" key="1">
    <citation type="submission" date="2020-06" db="EMBL/GenBank/DDBJ databases">
        <authorList>
            <consortium name="Plant Systems Biology data submission"/>
        </authorList>
    </citation>
    <scope>NUCLEOTIDE SEQUENCE</scope>
    <source>
        <strain evidence="6">D6</strain>
    </source>
</reference>
<dbReference type="EMBL" id="CAICTM010000494">
    <property type="protein sequence ID" value="CAB9511643.1"/>
    <property type="molecule type" value="Genomic_DNA"/>
</dbReference>
<evidence type="ECO:0000259" key="5">
    <source>
        <dbReference type="PROSITE" id="PS50865"/>
    </source>
</evidence>
<protein>
    <recommendedName>
        <fullName evidence="5">MYND-type domain-containing protein</fullName>
    </recommendedName>
</protein>
<dbReference type="Proteomes" id="UP001153069">
    <property type="component" value="Unassembled WGS sequence"/>
</dbReference>
<gene>
    <name evidence="6" type="ORF">SEMRO_495_G154390.1</name>
</gene>
<keyword evidence="7" id="KW-1185">Reference proteome</keyword>
<name>A0A9N8HE43_9STRA</name>
<evidence type="ECO:0000256" key="3">
    <source>
        <dbReference type="ARBA" id="ARBA00022833"/>
    </source>
</evidence>
<keyword evidence="2 4" id="KW-0863">Zinc-finger</keyword>
<keyword evidence="3" id="KW-0862">Zinc</keyword>
<dbReference type="PROSITE" id="PS01360">
    <property type="entry name" value="ZF_MYND_1"/>
    <property type="match status" value="1"/>
</dbReference>
<organism evidence="6 7">
    <name type="scientific">Seminavis robusta</name>
    <dbReference type="NCBI Taxonomy" id="568900"/>
    <lineage>
        <taxon>Eukaryota</taxon>
        <taxon>Sar</taxon>
        <taxon>Stramenopiles</taxon>
        <taxon>Ochrophyta</taxon>
        <taxon>Bacillariophyta</taxon>
        <taxon>Bacillariophyceae</taxon>
        <taxon>Bacillariophycidae</taxon>
        <taxon>Naviculales</taxon>
        <taxon>Naviculaceae</taxon>
        <taxon>Seminavis</taxon>
    </lineage>
</organism>
<comment type="caution">
    <text evidence="6">The sequence shown here is derived from an EMBL/GenBank/DDBJ whole genome shotgun (WGS) entry which is preliminary data.</text>
</comment>
<evidence type="ECO:0000313" key="7">
    <source>
        <dbReference type="Proteomes" id="UP001153069"/>
    </source>
</evidence>
<dbReference type="Pfam" id="PF01753">
    <property type="entry name" value="zf-MYND"/>
    <property type="match status" value="1"/>
</dbReference>
<sequence>MSAPGAFFSAKKVISTLDESEQHLNSRGFGPLSASGYDGPHRRCQEWSALLKFGEDINKERKRAKHVIRVKTLLDAVEETKARFLSISRFTSMGKPREAIGFLTVDNFRLMGTRIDRITKRKMPRHFNLLKPLTYGVTYRCTSRALEYFLPSASWQRFDAVKRPEELEKLLVKIANDNQDLLIILEYRSVHSSSESVALLIDCLPILQSPQEKEMARKLGFMQALAEEADKALNDPAGREAACCMLATGTLCGSHGSCSHSTGSSTPCNGKSAERGNSIHTDILLQSSNSHQNQQKTEKILHMDLFFPDCLPNSWKLKFDWLKDERLRRKCIRLVLMGRLQQDRKVTSPIDVTGFGRIMNRDEATRCCGFDDTSPMREYINGILDKTNEDEFFVGIHYGIRKGPEKDVVAGCFGPGLEAKLLCRTYKFQRPRLIAHDPQQKGEKRLFSLDLRRLRKCANCGKYELITGSFHRCKVCKRAAYCNRVCQGSHWESTHKEECGYAYAEENDNKICSNFKLPLVTRLATGVRRKMKKSLPLPTASRVASF</sequence>
<dbReference type="GO" id="GO:0008270">
    <property type="term" value="F:zinc ion binding"/>
    <property type="evidence" value="ECO:0007669"/>
    <property type="project" value="UniProtKB-KW"/>
</dbReference>
<evidence type="ECO:0000256" key="4">
    <source>
        <dbReference type="PROSITE-ProRule" id="PRU00134"/>
    </source>
</evidence>
<keyword evidence="1" id="KW-0479">Metal-binding</keyword>
<dbReference type="PROSITE" id="PS50865">
    <property type="entry name" value="ZF_MYND_2"/>
    <property type="match status" value="1"/>
</dbReference>
<dbReference type="OrthoDB" id="5594178at2759"/>
<evidence type="ECO:0000313" key="6">
    <source>
        <dbReference type="EMBL" id="CAB9511643.1"/>
    </source>
</evidence>
<dbReference type="Gene3D" id="6.10.140.2220">
    <property type="match status" value="1"/>
</dbReference>
<evidence type="ECO:0000256" key="1">
    <source>
        <dbReference type="ARBA" id="ARBA00022723"/>
    </source>
</evidence>